<comment type="caution">
    <text evidence="2">The sequence shown here is derived from an EMBL/GenBank/DDBJ whole genome shotgun (WGS) entry which is preliminary data.</text>
</comment>
<proteinExistence type="predicted"/>
<dbReference type="AlphaFoldDB" id="A0AA40EZN5"/>
<gene>
    <name evidence="2" type="ORF">B0T21DRAFT_419999</name>
</gene>
<evidence type="ECO:0000313" key="2">
    <source>
        <dbReference type="EMBL" id="KAK0748267.1"/>
    </source>
</evidence>
<organism evidence="2 3">
    <name type="scientific">Apiosordaria backusii</name>
    <dbReference type="NCBI Taxonomy" id="314023"/>
    <lineage>
        <taxon>Eukaryota</taxon>
        <taxon>Fungi</taxon>
        <taxon>Dikarya</taxon>
        <taxon>Ascomycota</taxon>
        <taxon>Pezizomycotina</taxon>
        <taxon>Sordariomycetes</taxon>
        <taxon>Sordariomycetidae</taxon>
        <taxon>Sordariales</taxon>
        <taxon>Lasiosphaeriaceae</taxon>
        <taxon>Apiosordaria</taxon>
    </lineage>
</organism>
<feature type="region of interest" description="Disordered" evidence="1">
    <location>
        <begin position="476"/>
        <end position="641"/>
    </location>
</feature>
<reference evidence="2" key="1">
    <citation type="submission" date="2023-06" db="EMBL/GenBank/DDBJ databases">
        <title>Genome-scale phylogeny and comparative genomics of the fungal order Sordariales.</title>
        <authorList>
            <consortium name="Lawrence Berkeley National Laboratory"/>
            <person name="Hensen N."/>
            <person name="Bonometti L."/>
            <person name="Westerberg I."/>
            <person name="Brannstrom I.O."/>
            <person name="Guillou S."/>
            <person name="Cros-Aarteil S."/>
            <person name="Calhoun S."/>
            <person name="Haridas S."/>
            <person name="Kuo A."/>
            <person name="Mondo S."/>
            <person name="Pangilinan J."/>
            <person name="Riley R."/>
            <person name="Labutti K."/>
            <person name="Andreopoulos B."/>
            <person name="Lipzen A."/>
            <person name="Chen C."/>
            <person name="Yanf M."/>
            <person name="Daum C."/>
            <person name="Ng V."/>
            <person name="Clum A."/>
            <person name="Steindorff A."/>
            <person name="Ohm R."/>
            <person name="Martin F."/>
            <person name="Silar P."/>
            <person name="Natvig D."/>
            <person name="Lalanne C."/>
            <person name="Gautier V."/>
            <person name="Ament-Velasquez S.L."/>
            <person name="Kruys A."/>
            <person name="Hutchinson M.I."/>
            <person name="Powell A.J."/>
            <person name="Barry K."/>
            <person name="Miller A.N."/>
            <person name="Grigoriev I.V."/>
            <person name="Debuchy R."/>
            <person name="Gladieux P."/>
            <person name="Thoren M.H."/>
            <person name="Johannesson H."/>
        </authorList>
    </citation>
    <scope>NUCLEOTIDE SEQUENCE</scope>
    <source>
        <strain evidence="2">CBS 540.89</strain>
    </source>
</reference>
<protein>
    <submittedName>
        <fullName evidence="2">Uncharacterized protein</fullName>
    </submittedName>
</protein>
<keyword evidence="3" id="KW-1185">Reference proteome</keyword>
<evidence type="ECO:0000313" key="3">
    <source>
        <dbReference type="Proteomes" id="UP001172159"/>
    </source>
</evidence>
<feature type="compositionally biased region" description="Polar residues" evidence="1">
    <location>
        <begin position="546"/>
        <end position="555"/>
    </location>
</feature>
<dbReference type="Pfam" id="PF14441">
    <property type="entry name" value="OTT_1508_deam"/>
    <property type="match status" value="1"/>
</dbReference>
<evidence type="ECO:0000256" key="1">
    <source>
        <dbReference type="SAM" id="MobiDB-lite"/>
    </source>
</evidence>
<dbReference type="InterPro" id="IPR027796">
    <property type="entry name" value="OTT_1508_deam-like"/>
</dbReference>
<dbReference type="EMBL" id="JAUKTV010000001">
    <property type="protein sequence ID" value="KAK0748267.1"/>
    <property type="molecule type" value="Genomic_DNA"/>
</dbReference>
<sequence length="776" mass="85850">MLSDEQRQQALCCAENIALLSILSPPSYAPLINRPPYSESPPNPGRVLSFEAEVSLASTLAFLSAISDDPNHVVAVCVEELSKHKGVRVVVAINKECPESAEVKLGKIRDGLQKILKCLSRALTDSNNQVQYQVLTAILNMSQHRLFSRLGVQRAGVQNTKEKTFFGSPIQQIIDAVSQHSFPKKRQAEAKSFINLALGLVNHLEQLKTCNITTLTGRLRRIVQTASQLRESTKFDSLFSGLDIHPTTKTGFVTRLSKIARYYESSHFLIQLAKRSMLFQHTEVMTVSLDSEVFLRNPNTEGVNRLSECLVRCHDGGPLPLNVKKICQRVKTDPTTADAVLKKTAKKVLTESKVHAEVQIVTHYELHPVPRKPRVICSNKDACYLCNLFIQVHGMFYVPKSHGRLYTGWRVPPIPSLNNVHTQFDKALQNQIRNVVQELKDFPDRERVLDLNQNESTICLFSTLMSSLEGVAAPTVPAPQASPVQKLHQPPGQLPGQLFGESPGRRPKILPDQPPATPGPSKSRLAQPNDSPVDSRDEKIPDQPPTRESSSTLLESPTRAIFSPMPVVSPPEALQSPPTPPESPPESAEVTSTALKTSSLPDERFPALTDNISQPVDQLKKPATMKQDSSHNPAGKPPQRLSRIVLPPLRPEPEVINKGRKYRQGKIMLCRGKTTCVRMDRWGAGAPPPVYTTGKLDIFLDVIAEEERRKGVKRGSRVVEVNITWLDEEELERRGEVDGGSGDVVYLEKGGRLWLLMFLGRGGRGGGGLGWVRGLV</sequence>
<dbReference type="Proteomes" id="UP001172159">
    <property type="component" value="Unassembled WGS sequence"/>
</dbReference>
<name>A0AA40EZN5_9PEZI</name>
<accession>A0AA40EZN5</accession>